<gene>
    <name evidence="1" type="ORF">M9H77_26856</name>
</gene>
<proteinExistence type="predicted"/>
<name>A0ACC0AAW3_CATRO</name>
<organism evidence="1 2">
    <name type="scientific">Catharanthus roseus</name>
    <name type="common">Madagascar periwinkle</name>
    <name type="synonym">Vinca rosea</name>
    <dbReference type="NCBI Taxonomy" id="4058"/>
    <lineage>
        <taxon>Eukaryota</taxon>
        <taxon>Viridiplantae</taxon>
        <taxon>Streptophyta</taxon>
        <taxon>Embryophyta</taxon>
        <taxon>Tracheophyta</taxon>
        <taxon>Spermatophyta</taxon>
        <taxon>Magnoliopsida</taxon>
        <taxon>eudicotyledons</taxon>
        <taxon>Gunneridae</taxon>
        <taxon>Pentapetalae</taxon>
        <taxon>asterids</taxon>
        <taxon>lamiids</taxon>
        <taxon>Gentianales</taxon>
        <taxon>Apocynaceae</taxon>
        <taxon>Rauvolfioideae</taxon>
        <taxon>Vinceae</taxon>
        <taxon>Catharanthinae</taxon>
        <taxon>Catharanthus</taxon>
    </lineage>
</organism>
<accession>A0ACC0AAW3</accession>
<sequence length="131" mass="15711">MENHIKQIPKRIVEEPLSHIPSNMITLQDVEEQVITFLMFMYDDDENAQEPKEFTFPEKEEVKQEIIEMRQDDLPSFELPPQITSEVEESKRDECLPENKHEVEKGEPEKENENFVESLEDHKEGRQEKWR</sequence>
<protein>
    <submittedName>
        <fullName evidence="1">Uncharacterized protein</fullName>
    </submittedName>
</protein>
<keyword evidence="2" id="KW-1185">Reference proteome</keyword>
<evidence type="ECO:0000313" key="1">
    <source>
        <dbReference type="EMBL" id="KAI5658063.1"/>
    </source>
</evidence>
<dbReference type="Proteomes" id="UP001060085">
    <property type="component" value="Linkage Group LG06"/>
</dbReference>
<evidence type="ECO:0000313" key="2">
    <source>
        <dbReference type="Proteomes" id="UP001060085"/>
    </source>
</evidence>
<reference evidence="2" key="1">
    <citation type="journal article" date="2023" name="Nat. Plants">
        <title>Single-cell RNA sequencing provides a high-resolution roadmap for understanding the multicellular compartmentation of specialized metabolism.</title>
        <authorList>
            <person name="Sun S."/>
            <person name="Shen X."/>
            <person name="Li Y."/>
            <person name="Li Y."/>
            <person name="Wang S."/>
            <person name="Li R."/>
            <person name="Zhang H."/>
            <person name="Shen G."/>
            <person name="Guo B."/>
            <person name="Wei J."/>
            <person name="Xu J."/>
            <person name="St-Pierre B."/>
            <person name="Chen S."/>
            <person name="Sun C."/>
        </authorList>
    </citation>
    <scope>NUCLEOTIDE SEQUENCE [LARGE SCALE GENOMIC DNA]</scope>
</reference>
<comment type="caution">
    <text evidence="1">The sequence shown here is derived from an EMBL/GenBank/DDBJ whole genome shotgun (WGS) entry which is preliminary data.</text>
</comment>
<dbReference type="EMBL" id="CM044706">
    <property type="protein sequence ID" value="KAI5658063.1"/>
    <property type="molecule type" value="Genomic_DNA"/>
</dbReference>